<evidence type="ECO:0000313" key="1">
    <source>
        <dbReference type="EMBL" id="CAO81421.1"/>
    </source>
</evidence>
<keyword evidence="2" id="KW-1185">Reference proteome</keyword>
<dbReference type="AlphaFoldDB" id="B0VFX9"/>
<dbReference type="Proteomes" id="UP000002019">
    <property type="component" value="Chromosome"/>
</dbReference>
<dbReference type="EMBL" id="CU466930">
    <property type="protein sequence ID" value="CAO81421.1"/>
    <property type="molecule type" value="Genomic_DNA"/>
</dbReference>
<dbReference type="KEGG" id="caci:CLOAM1582"/>
<gene>
    <name evidence="1" type="ordered locus">CLOAM1582</name>
</gene>
<evidence type="ECO:0000313" key="2">
    <source>
        <dbReference type="Proteomes" id="UP000002019"/>
    </source>
</evidence>
<dbReference type="eggNOG" id="COG4254">
    <property type="taxonomic scope" value="Bacteria"/>
</dbReference>
<proteinExistence type="predicted"/>
<dbReference type="HOGENOM" id="CLU_501268_0_0_0"/>
<sequence length="543" mass="62152">MAIKKKILIDKETKMKKYLFLVLILLPVILLGQAGYGEISIPGDPMWEEETETTEGTHWGMGGAVGAVTIDNQTYSQIRLQPELQVWKFGLGLDIDLIIDAEGKVRKEDWDEWQDYVNKILFLRFAQRNDPFYFKVGSIPDYTLGNGLIFNHYSNMTLYPQVKNVGGYVGINTHLSGLGFEAYTHNLHKNEILAGRVHFQPLAVTNIPLLEKLRVGVNVGIDRDQYGKYEDKDGDNIPDVYDKFPKDKNRYLDTDNDGIADNDDIDINGNNILDHPSVNPYVDVHFPGIEDLGYDLDMDVTPDSAAVYTEKDEVLVYSLDYQLPLIESERFNLIHYGEIAKIDGYGTGMIFPGFSSKFFIFDARLEFRNFGDQFLPGYFDRQYDQQRAQVRHIISDGNGNQIWYLTTKEETLKDVESSLGWFGYLRANLFNIVYAKIAYQDMYGKHNFLGKSLWASVTVCPSIVPKLKEASVCYAQSNVNYINFKYPRNENANILGRLVYSISDNANLVGSYREYYTDINNDGKIKGKDEIIETFTFGVEFWF</sequence>
<dbReference type="InterPro" id="IPR028974">
    <property type="entry name" value="TSP_type-3_rpt"/>
</dbReference>
<protein>
    <submittedName>
        <fullName evidence="1">Uncharacterized protein</fullName>
    </submittedName>
</protein>
<dbReference type="STRING" id="459349.CLOAM1582"/>
<accession>B0VFX9</accession>
<dbReference type="GO" id="GO:0005509">
    <property type="term" value="F:calcium ion binding"/>
    <property type="evidence" value="ECO:0007669"/>
    <property type="project" value="InterPro"/>
</dbReference>
<reference evidence="1 2" key="1">
    <citation type="journal article" date="2008" name="J. Bacteriol.">
        <title>'Candidatus Cloacamonas acidaminovorans': genome sequence reconstruction provides a first glimpse of a new bacterial division.</title>
        <authorList>
            <person name="Pelletier E."/>
            <person name="Kreimeyer A."/>
            <person name="Bocs S."/>
            <person name="Rouy Z."/>
            <person name="Gyapay G."/>
            <person name="Chouari R."/>
            <person name="Riviere D."/>
            <person name="Ganesan A."/>
            <person name="Daegelen P."/>
            <person name="Sghir A."/>
            <person name="Cohen G.N."/>
            <person name="Medigue C."/>
            <person name="Weissenbach J."/>
            <person name="Le Paslier D."/>
        </authorList>
    </citation>
    <scope>NUCLEOTIDE SEQUENCE [LARGE SCALE GENOMIC DNA]</scope>
    <source>
        <strain evidence="2">Evry</strain>
    </source>
</reference>
<dbReference type="Gene3D" id="4.10.1080.10">
    <property type="entry name" value="TSP type-3 repeat"/>
    <property type="match status" value="1"/>
</dbReference>
<organism evidence="1 2">
    <name type="scientific">Cloacimonas acidaminovorans (strain Evry)</name>
    <dbReference type="NCBI Taxonomy" id="459349"/>
    <lineage>
        <taxon>Bacteria</taxon>
        <taxon>Pseudomonadati</taxon>
        <taxon>Candidatus Cloacimonadota</taxon>
        <taxon>Candidatus Cloacimonadia</taxon>
        <taxon>Candidatus Cloacimonadales</taxon>
        <taxon>Candidatus Cloacimonadaceae</taxon>
        <taxon>Candidatus Cloacimonas</taxon>
    </lineage>
</organism>
<name>B0VFX9_CLOAI</name>